<dbReference type="RefSeq" id="WP_316974899.1">
    <property type="nucleotide sequence ID" value="NZ_JAWIIJ010000015.1"/>
</dbReference>
<keyword evidence="2" id="KW-1185">Reference proteome</keyword>
<gene>
    <name evidence="1" type="ORF">RYS15_17560</name>
</gene>
<reference evidence="1 2" key="1">
    <citation type="submission" date="2023-10" db="EMBL/GenBank/DDBJ databases">
        <title>Characteristics and mechanism of a salt-tolerant marine origin heterotrophic nitrifying- aerobic denitrifying bacteria Marinobacter xestospongiae HN1.</title>
        <authorList>
            <person name="Qi R."/>
        </authorList>
    </citation>
    <scope>NUCLEOTIDE SEQUENCE [LARGE SCALE GENOMIC DNA]</scope>
    <source>
        <strain evidence="1 2">HN1</strain>
    </source>
</reference>
<comment type="caution">
    <text evidence="1">The sequence shown here is derived from an EMBL/GenBank/DDBJ whole genome shotgun (WGS) entry which is preliminary data.</text>
</comment>
<name>A0ABU3W1S4_9GAMM</name>
<dbReference type="EMBL" id="JAWIIJ010000015">
    <property type="protein sequence ID" value="MDV2080494.1"/>
    <property type="molecule type" value="Genomic_DNA"/>
</dbReference>
<sequence length="150" mass="17092">MKNNLIISFFVAFLIVLALPFVIKGQSVNFSGVEIILFPGHPAQELLEEFPIPEPYGASGEMELINLDGNQPYMASFGFKVEDEAAVYLAREYYINQCDKNGFHEPDDMELRSSPKLLCRKKGEDYTHRFLFEHSCDASECEVFVQVRSI</sequence>
<evidence type="ECO:0000313" key="1">
    <source>
        <dbReference type="EMBL" id="MDV2080494.1"/>
    </source>
</evidence>
<organism evidence="1 2">
    <name type="scientific">Marinobacter xestospongiae</name>
    <dbReference type="NCBI Taxonomy" id="994319"/>
    <lineage>
        <taxon>Bacteria</taxon>
        <taxon>Pseudomonadati</taxon>
        <taxon>Pseudomonadota</taxon>
        <taxon>Gammaproteobacteria</taxon>
        <taxon>Pseudomonadales</taxon>
        <taxon>Marinobacteraceae</taxon>
        <taxon>Marinobacter</taxon>
    </lineage>
</organism>
<accession>A0ABU3W1S4</accession>
<dbReference type="Proteomes" id="UP001269819">
    <property type="component" value="Unassembled WGS sequence"/>
</dbReference>
<evidence type="ECO:0000313" key="2">
    <source>
        <dbReference type="Proteomes" id="UP001269819"/>
    </source>
</evidence>
<protein>
    <submittedName>
        <fullName evidence="1">Uncharacterized protein</fullName>
    </submittedName>
</protein>
<proteinExistence type="predicted"/>